<dbReference type="HOGENOM" id="CLU_008455_0_5_1"/>
<dbReference type="eggNOG" id="KOG0255">
    <property type="taxonomic scope" value="Eukaryota"/>
</dbReference>
<protein>
    <submittedName>
        <fullName evidence="8">Putative drug transporter protein</fullName>
    </submittedName>
</protein>
<feature type="transmembrane region" description="Helical" evidence="6">
    <location>
        <begin position="12"/>
        <end position="31"/>
    </location>
</feature>
<dbReference type="PANTHER" id="PTHR23502:SF134">
    <property type="entry name" value="MAJOR FACILITATOR SUPERFAMILY (MFS) PROFILE DOMAIN-CONTAINING PROTEIN-RELATED"/>
    <property type="match status" value="1"/>
</dbReference>
<feature type="compositionally biased region" description="Acidic residues" evidence="5">
    <location>
        <begin position="196"/>
        <end position="215"/>
    </location>
</feature>
<feature type="transmembrane region" description="Helical" evidence="6">
    <location>
        <begin position="370"/>
        <end position="390"/>
    </location>
</feature>
<dbReference type="GO" id="GO:0022857">
    <property type="term" value="F:transmembrane transporter activity"/>
    <property type="evidence" value="ECO:0007669"/>
    <property type="project" value="InterPro"/>
</dbReference>
<gene>
    <name evidence="8" type="ORF">UCRPA7_2132</name>
</gene>
<feature type="domain" description="Major facilitator superfamily (MFS) profile" evidence="7">
    <location>
        <begin position="1"/>
        <end position="491"/>
    </location>
</feature>
<comment type="subcellular location">
    <subcellularLocation>
        <location evidence="1">Membrane</location>
        <topology evidence="1">Multi-pass membrane protein</topology>
    </subcellularLocation>
</comment>
<dbReference type="PROSITE" id="PS50850">
    <property type="entry name" value="MFS"/>
    <property type="match status" value="1"/>
</dbReference>
<evidence type="ECO:0000313" key="9">
    <source>
        <dbReference type="Proteomes" id="UP000014074"/>
    </source>
</evidence>
<dbReference type="SUPFAM" id="SSF103473">
    <property type="entry name" value="MFS general substrate transporter"/>
    <property type="match status" value="1"/>
</dbReference>
<keyword evidence="3 6" id="KW-1133">Transmembrane helix</keyword>
<dbReference type="Pfam" id="PF07690">
    <property type="entry name" value="MFS_1"/>
    <property type="match status" value="1"/>
</dbReference>
<dbReference type="Proteomes" id="UP000014074">
    <property type="component" value="Unassembled WGS sequence"/>
</dbReference>
<keyword evidence="4 6" id="KW-0472">Membrane</keyword>
<evidence type="ECO:0000256" key="6">
    <source>
        <dbReference type="SAM" id="Phobius"/>
    </source>
</evidence>
<feature type="transmembrane region" description="Helical" evidence="6">
    <location>
        <begin position="307"/>
        <end position="326"/>
    </location>
</feature>
<feature type="transmembrane region" description="Helical" evidence="6">
    <location>
        <begin position="68"/>
        <end position="90"/>
    </location>
</feature>
<proteinExistence type="predicted"/>
<dbReference type="Gene3D" id="1.20.1250.20">
    <property type="entry name" value="MFS general substrate transporter like domains"/>
    <property type="match status" value="1"/>
</dbReference>
<dbReference type="GeneID" id="19322352"/>
<keyword evidence="9" id="KW-1185">Reference proteome</keyword>
<evidence type="ECO:0000256" key="3">
    <source>
        <dbReference type="ARBA" id="ARBA00022989"/>
    </source>
</evidence>
<feature type="transmembrane region" description="Helical" evidence="6">
    <location>
        <begin position="397"/>
        <end position="417"/>
    </location>
</feature>
<feature type="transmembrane region" description="Helical" evidence="6">
    <location>
        <begin position="139"/>
        <end position="158"/>
    </location>
</feature>
<dbReference type="InterPro" id="IPR020846">
    <property type="entry name" value="MFS_dom"/>
</dbReference>
<accession>R8BSQ7</accession>
<name>R8BSQ7_PHAM7</name>
<dbReference type="OrthoDB" id="6770063at2759"/>
<keyword evidence="2 6" id="KW-0812">Transmembrane</keyword>
<evidence type="ECO:0000259" key="7">
    <source>
        <dbReference type="PROSITE" id="PS50850"/>
    </source>
</evidence>
<feature type="transmembrane region" description="Helical" evidence="6">
    <location>
        <begin position="102"/>
        <end position="127"/>
    </location>
</feature>
<dbReference type="GO" id="GO:0005886">
    <property type="term" value="C:plasma membrane"/>
    <property type="evidence" value="ECO:0007669"/>
    <property type="project" value="TreeGrafter"/>
</dbReference>
<sequence length="502" mass="55941">MMADVFGTSQLAVLVGITTFCLGFALAPMALAPFSEINGRYPVFVVSGSIYVLFQAVCGLVPNLAGMLIARFLVGVGGSVFSTMVGGVIADLWHAQGRNTPMAVFSGFVLVGTGAGPLVSALIVHRLGIEGRYGGWRWVFWHQAIAGGILMVALVTLFKETRGSVLLSRKAKTLNKWYEERERAGYFGVWVVEEEDTGDDDESDLDAPPQVEEDEEKRIDAPARAGDSSQVRLQRIRWIVKEDEERSSIAVMISISIWRPFHLLFTEPVVFFFSLWVAFAWAVLYLTFGSIPYVFNRIYGWNIEKCGYMFSAMMVGSFLSTVIGVWQDDLLRNPLWRAENWDEAGPLTRTERFWSFMRRRFPVEVPESRLYFTCITATLLPVGLFIFGFTSDSGTPWIVPAIAICLATMGIFSVYLATFNYLADVYHVYASSALAAQSFCRNILGGVFPLVTVMMFKNLGNDRAGGLLGGIAMGLTLVPWVLVFYGERIRRRSKFAMVLEKT</sequence>
<organism evidence="8 9">
    <name type="scientific">Phaeoacremonium minimum (strain UCR-PA7)</name>
    <name type="common">Esca disease fungus</name>
    <name type="synonym">Togninia minima</name>
    <dbReference type="NCBI Taxonomy" id="1286976"/>
    <lineage>
        <taxon>Eukaryota</taxon>
        <taxon>Fungi</taxon>
        <taxon>Dikarya</taxon>
        <taxon>Ascomycota</taxon>
        <taxon>Pezizomycotina</taxon>
        <taxon>Sordariomycetes</taxon>
        <taxon>Sordariomycetidae</taxon>
        <taxon>Togniniales</taxon>
        <taxon>Togniniaceae</taxon>
        <taxon>Phaeoacremonium</taxon>
    </lineage>
</organism>
<feature type="transmembrane region" description="Helical" evidence="6">
    <location>
        <begin position="43"/>
        <end position="62"/>
    </location>
</feature>
<dbReference type="KEGG" id="tmn:UCRPA7_2132"/>
<evidence type="ECO:0000256" key="1">
    <source>
        <dbReference type="ARBA" id="ARBA00004141"/>
    </source>
</evidence>
<evidence type="ECO:0000256" key="2">
    <source>
        <dbReference type="ARBA" id="ARBA00022692"/>
    </source>
</evidence>
<dbReference type="PRINTS" id="PR01036">
    <property type="entry name" value="TCRTETB"/>
</dbReference>
<dbReference type="PANTHER" id="PTHR23502">
    <property type="entry name" value="MAJOR FACILITATOR SUPERFAMILY"/>
    <property type="match status" value="1"/>
</dbReference>
<evidence type="ECO:0000256" key="4">
    <source>
        <dbReference type="ARBA" id="ARBA00023136"/>
    </source>
</evidence>
<reference evidence="9" key="1">
    <citation type="journal article" date="2013" name="Genome Announc.">
        <title>Draft genome sequence of the ascomycete Phaeoacremonium aleophilum strain UCR-PA7, a causal agent of the esca disease complex in grapevines.</title>
        <authorList>
            <person name="Blanco-Ulate B."/>
            <person name="Rolshausen P."/>
            <person name="Cantu D."/>
        </authorList>
    </citation>
    <scope>NUCLEOTIDE SEQUENCE [LARGE SCALE GENOMIC DNA]</scope>
    <source>
        <strain evidence="9">UCR-PA7</strain>
    </source>
</reference>
<evidence type="ECO:0000313" key="8">
    <source>
        <dbReference type="EMBL" id="EOO02366.1"/>
    </source>
</evidence>
<dbReference type="AlphaFoldDB" id="R8BSQ7"/>
<dbReference type="InterPro" id="IPR011701">
    <property type="entry name" value="MFS"/>
</dbReference>
<evidence type="ECO:0000256" key="5">
    <source>
        <dbReference type="SAM" id="MobiDB-lite"/>
    </source>
</evidence>
<feature type="transmembrane region" description="Helical" evidence="6">
    <location>
        <begin position="464"/>
        <end position="485"/>
    </location>
</feature>
<feature type="transmembrane region" description="Helical" evidence="6">
    <location>
        <begin position="271"/>
        <end position="295"/>
    </location>
</feature>
<feature type="region of interest" description="Disordered" evidence="5">
    <location>
        <begin position="196"/>
        <end position="219"/>
    </location>
</feature>
<dbReference type="RefSeq" id="XP_007912898.1">
    <property type="nucleotide sequence ID" value="XM_007914707.1"/>
</dbReference>
<dbReference type="InterPro" id="IPR036259">
    <property type="entry name" value="MFS_trans_sf"/>
</dbReference>
<dbReference type="EMBL" id="KB932922">
    <property type="protein sequence ID" value="EOO02366.1"/>
    <property type="molecule type" value="Genomic_DNA"/>
</dbReference>